<reference evidence="2" key="1">
    <citation type="submission" date="2018-05" db="EMBL/GenBank/DDBJ databases">
        <title>Reclassification of Methylarcula marina and Methylarcula terricola as Paracoccus methylarcula sp.nov., comb.nov. and Paracoccus terricola comb.nov.</title>
        <authorList>
            <person name="Shmareva M.N."/>
            <person name="Doronina N.V."/>
            <person name="Vasilenko O.V."/>
            <person name="Tarlachkov S.V."/>
            <person name="Trotsenko Y.A."/>
        </authorList>
    </citation>
    <scope>NUCLEOTIDE SEQUENCE [LARGE SCALE GENOMIC DNA]</scope>
    <source>
        <strain evidence="2">VKM B-2159</strain>
    </source>
</reference>
<keyword evidence="3" id="KW-1185">Reference proteome</keyword>
<dbReference type="InterPro" id="IPR042113">
    <property type="entry name" value="P_AcTrfase_dom1"/>
</dbReference>
<proteinExistence type="predicted"/>
<comment type="caution">
    <text evidence="2">The sequence shown here is derived from an EMBL/GenBank/DDBJ whole genome shotgun (WGS) entry which is preliminary data.</text>
</comment>
<evidence type="ECO:0000313" key="3">
    <source>
        <dbReference type="Proteomes" id="UP000238137"/>
    </source>
</evidence>
<dbReference type="OrthoDB" id="9808984at2"/>
<dbReference type="EMBL" id="PXNQ02000001">
    <property type="protein sequence ID" value="RNF36385.1"/>
    <property type="molecule type" value="Genomic_DNA"/>
</dbReference>
<evidence type="ECO:0000259" key="1">
    <source>
        <dbReference type="Pfam" id="PF01515"/>
    </source>
</evidence>
<evidence type="ECO:0000313" key="2">
    <source>
        <dbReference type="EMBL" id="RNF36385.1"/>
    </source>
</evidence>
<dbReference type="Proteomes" id="UP000238137">
    <property type="component" value="Unassembled WGS sequence"/>
</dbReference>
<dbReference type="SUPFAM" id="SSF53659">
    <property type="entry name" value="Isocitrate/Isopropylmalate dehydrogenase-like"/>
    <property type="match status" value="1"/>
</dbReference>
<name>A0A3R7MBA1_9RHOB</name>
<gene>
    <name evidence="2" type="ORF">A7A09_000290</name>
</gene>
<dbReference type="InterPro" id="IPR002505">
    <property type="entry name" value="PTA_PTB"/>
</dbReference>
<dbReference type="Pfam" id="PF01515">
    <property type="entry name" value="PTA_PTB"/>
    <property type="match status" value="1"/>
</dbReference>
<dbReference type="Gene3D" id="3.40.50.10950">
    <property type="match status" value="1"/>
</dbReference>
<dbReference type="GO" id="GO:0016746">
    <property type="term" value="F:acyltransferase activity"/>
    <property type="evidence" value="ECO:0007669"/>
    <property type="project" value="InterPro"/>
</dbReference>
<dbReference type="AlphaFoldDB" id="A0A3R7MBA1"/>
<dbReference type="Gene3D" id="3.40.50.10750">
    <property type="entry name" value="Isocitrate/Isopropylmalate dehydrogenase-like"/>
    <property type="match status" value="1"/>
</dbReference>
<protein>
    <recommendedName>
        <fullName evidence="1">Phosphate acetyl/butaryl transferase domain-containing protein</fullName>
    </recommendedName>
</protein>
<feature type="domain" description="Phosphate acetyl/butaryl transferase" evidence="1">
    <location>
        <begin position="22"/>
        <end position="69"/>
    </location>
</feature>
<sequence>MLAGHGTGLAGEEMGSEANAYGNIGYKIAECLGELTALGPILKELAKPANDLLRGCIVGEGLAAAAITALQAG</sequence>
<accession>A0A3R7MBA1</accession>
<organism evidence="2 3">
    <name type="scientific">Paracoccus methylarcula</name>
    <dbReference type="NCBI Taxonomy" id="72022"/>
    <lineage>
        <taxon>Bacteria</taxon>
        <taxon>Pseudomonadati</taxon>
        <taxon>Pseudomonadota</taxon>
        <taxon>Alphaproteobacteria</taxon>
        <taxon>Rhodobacterales</taxon>
        <taxon>Paracoccaceae</taxon>
        <taxon>Paracoccus</taxon>
    </lineage>
</organism>
<dbReference type="InterPro" id="IPR042112">
    <property type="entry name" value="P_AcTrfase_dom2"/>
</dbReference>